<evidence type="ECO:0008006" key="3">
    <source>
        <dbReference type="Google" id="ProtNLM"/>
    </source>
</evidence>
<evidence type="ECO:0000313" key="1">
    <source>
        <dbReference type="EMBL" id="MFC5279535.1"/>
    </source>
</evidence>
<keyword evidence="2" id="KW-1185">Reference proteome</keyword>
<comment type="caution">
    <text evidence="1">The sequence shown here is derived from an EMBL/GenBank/DDBJ whole genome shotgun (WGS) entry which is preliminary data.</text>
</comment>
<sequence>MAEELDPDEVIALLFDECRYENIRPKAFHKILYFVDKELEREHVSVDLPIFWYMYGAVVATSETEASIEGGEDGNTVRCSITTSDIDAPEVAVRRGRRAVSRALDRYYDGGTEGLTEEMYDEAPYEVQRHYRRLDQQLETATDEKQMTLDGGKNEKRTRETLYDFVEAFPEDEFSEFSDDLSIWYRLMSAELDSDDYDPDRAQDLAEDFWRLFCLELACRENNGLSREEIARELKGVSSVEESKQRIRSDLLEMEQKKAYENAEGDETALKAGEALVIPHLDFTVAQNV</sequence>
<accession>A0ABD5R3Y4</accession>
<reference evidence="1 2" key="1">
    <citation type="journal article" date="2019" name="Int. J. Syst. Evol. Microbiol.">
        <title>The Global Catalogue of Microorganisms (GCM) 10K type strain sequencing project: providing services to taxonomists for standard genome sequencing and annotation.</title>
        <authorList>
            <consortium name="The Broad Institute Genomics Platform"/>
            <consortium name="The Broad Institute Genome Sequencing Center for Infectious Disease"/>
            <person name="Wu L."/>
            <person name="Ma J."/>
        </authorList>
    </citation>
    <scope>NUCLEOTIDE SEQUENCE [LARGE SCALE GENOMIC DNA]</scope>
    <source>
        <strain evidence="1 2">CGMCC 1.12124</strain>
    </source>
</reference>
<protein>
    <recommendedName>
        <fullName evidence="3">DUF4065 domain-containing protein</fullName>
    </recommendedName>
</protein>
<proteinExistence type="predicted"/>
<organism evidence="1 2">
    <name type="scientific">Halorubrum rubrum</name>
    <dbReference type="NCBI Taxonomy" id="1126240"/>
    <lineage>
        <taxon>Archaea</taxon>
        <taxon>Methanobacteriati</taxon>
        <taxon>Methanobacteriota</taxon>
        <taxon>Stenosarchaea group</taxon>
        <taxon>Halobacteria</taxon>
        <taxon>Halobacteriales</taxon>
        <taxon>Haloferacaceae</taxon>
        <taxon>Halorubrum</taxon>
    </lineage>
</organism>
<dbReference type="EMBL" id="JBHSKY010000014">
    <property type="protein sequence ID" value="MFC5279535.1"/>
    <property type="molecule type" value="Genomic_DNA"/>
</dbReference>
<dbReference type="AlphaFoldDB" id="A0ABD5R3Y4"/>
<name>A0ABD5R3Y4_9EURY</name>
<dbReference type="Proteomes" id="UP001596118">
    <property type="component" value="Unassembled WGS sequence"/>
</dbReference>
<evidence type="ECO:0000313" key="2">
    <source>
        <dbReference type="Proteomes" id="UP001596118"/>
    </source>
</evidence>
<gene>
    <name evidence="1" type="ORF">ACFPM1_12320</name>
</gene>
<dbReference type="RefSeq" id="WP_256413256.1">
    <property type="nucleotide sequence ID" value="NZ_JANHDM010000019.1"/>
</dbReference>